<name>A0ABW4N4A5_9CAUL</name>
<dbReference type="Proteomes" id="UP001597237">
    <property type="component" value="Unassembled WGS sequence"/>
</dbReference>
<accession>A0ABW4N4A5</accession>
<evidence type="ECO:0000313" key="1">
    <source>
        <dbReference type="EMBL" id="MFD1784819.1"/>
    </source>
</evidence>
<dbReference type="EMBL" id="JBHUEY010000006">
    <property type="protein sequence ID" value="MFD1784819.1"/>
    <property type="molecule type" value="Genomic_DNA"/>
</dbReference>
<reference evidence="2" key="1">
    <citation type="journal article" date="2019" name="Int. J. Syst. Evol. Microbiol.">
        <title>The Global Catalogue of Microorganisms (GCM) 10K type strain sequencing project: providing services to taxonomists for standard genome sequencing and annotation.</title>
        <authorList>
            <consortium name="The Broad Institute Genomics Platform"/>
            <consortium name="The Broad Institute Genome Sequencing Center for Infectious Disease"/>
            <person name="Wu L."/>
            <person name="Ma J."/>
        </authorList>
    </citation>
    <scope>NUCLEOTIDE SEQUENCE [LARGE SCALE GENOMIC DNA]</scope>
    <source>
        <strain evidence="2">DFY28</strain>
    </source>
</reference>
<evidence type="ECO:0000313" key="2">
    <source>
        <dbReference type="Proteomes" id="UP001597237"/>
    </source>
</evidence>
<sequence>MPEYSVAERPRPSLRARIAGFGLRRTIDFAAWRHRREARRAERRGRTDQVFRAFIQINVYPRAR</sequence>
<gene>
    <name evidence="1" type="ORF">ACFSC0_15550</name>
</gene>
<proteinExistence type="predicted"/>
<keyword evidence="2" id="KW-1185">Reference proteome</keyword>
<dbReference type="RefSeq" id="WP_377281784.1">
    <property type="nucleotide sequence ID" value="NZ_JBHRSI010000005.1"/>
</dbReference>
<comment type="caution">
    <text evidence="1">The sequence shown here is derived from an EMBL/GenBank/DDBJ whole genome shotgun (WGS) entry which is preliminary data.</text>
</comment>
<protein>
    <submittedName>
        <fullName evidence="1">Uncharacterized protein</fullName>
    </submittedName>
</protein>
<organism evidence="1 2">
    <name type="scientific">Phenylobacterium terrae</name>
    <dbReference type="NCBI Taxonomy" id="2665495"/>
    <lineage>
        <taxon>Bacteria</taxon>
        <taxon>Pseudomonadati</taxon>
        <taxon>Pseudomonadota</taxon>
        <taxon>Alphaproteobacteria</taxon>
        <taxon>Caulobacterales</taxon>
        <taxon>Caulobacteraceae</taxon>
        <taxon>Phenylobacterium</taxon>
    </lineage>
</organism>